<proteinExistence type="predicted"/>
<dbReference type="GO" id="GO:0006355">
    <property type="term" value="P:regulation of DNA-templated transcription"/>
    <property type="evidence" value="ECO:0007669"/>
    <property type="project" value="InterPro"/>
</dbReference>
<dbReference type="EMBL" id="BKAJ01000004">
    <property type="protein sequence ID" value="GEP53140.1"/>
    <property type="molecule type" value="Genomic_DNA"/>
</dbReference>
<dbReference type="Pfam" id="PF22513">
    <property type="entry name" value="FitA-like_RHH"/>
    <property type="match status" value="1"/>
</dbReference>
<dbReference type="Gene3D" id="1.10.1220.10">
    <property type="entry name" value="Met repressor-like"/>
    <property type="match status" value="1"/>
</dbReference>
<evidence type="ECO:0000313" key="3">
    <source>
        <dbReference type="Proteomes" id="UP000321058"/>
    </source>
</evidence>
<reference evidence="2 3" key="1">
    <citation type="submission" date="2019-07" db="EMBL/GenBank/DDBJ databases">
        <title>Whole genome shotgun sequence of Reyranella soli NBRC 108950.</title>
        <authorList>
            <person name="Hosoyama A."/>
            <person name="Uohara A."/>
            <person name="Ohji S."/>
            <person name="Ichikawa N."/>
        </authorList>
    </citation>
    <scope>NUCLEOTIDE SEQUENCE [LARGE SCALE GENOMIC DNA]</scope>
    <source>
        <strain evidence="2 3">NBRC 108950</strain>
    </source>
</reference>
<evidence type="ECO:0000313" key="2">
    <source>
        <dbReference type="EMBL" id="GEP53140.1"/>
    </source>
</evidence>
<dbReference type="AlphaFoldDB" id="A0A512N2C7"/>
<name>A0A512N2C7_9HYPH</name>
<accession>A0A512N2C7</accession>
<dbReference type="Proteomes" id="UP000321058">
    <property type="component" value="Unassembled WGS sequence"/>
</dbReference>
<dbReference type="InterPro" id="IPR013321">
    <property type="entry name" value="Arc_rbn_hlx_hlx"/>
</dbReference>
<evidence type="ECO:0000259" key="1">
    <source>
        <dbReference type="Pfam" id="PF22513"/>
    </source>
</evidence>
<gene>
    <name evidence="2" type="ORF">RSO01_03060</name>
</gene>
<dbReference type="InterPro" id="IPR053853">
    <property type="entry name" value="FitA-like_RHH"/>
</dbReference>
<sequence>MKKNTLTIRGLDDKVVENLKARARTRRHSLEAELREILSQAARQPLVLDPLAEADRIAAMTPLVRPMAEERPLLCAGGEP</sequence>
<protein>
    <recommendedName>
        <fullName evidence="1">Antitoxin FitA-like ribbon-helix-helix domain-containing protein</fullName>
    </recommendedName>
</protein>
<comment type="caution">
    <text evidence="2">The sequence shown here is derived from an EMBL/GenBank/DDBJ whole genome shotgun (WGS) entry which is preliminary data.</text>
</comment>
<dbReference type="RefSeq" id="WP_170302783.1">
    <property type="nucleotide sequence ID" value="NZ_BKAJ01000004.1"/>
</dbReference>
<dbReference type="InterPro" id="IPR010985">
    <property type="entry name" value="Ribbon_hlx_hlx"/>
</dbReference>
<feature type="domain" description="Antitoxin FitA-like ribbon-helix-helix" evidence="1">
    <location>
        <begin position="5"/>
        <end position="42"/>
    </location>
</feature>
<keyword evidence="3" id="KW-1185">Reference proteome</keyword>
<organism evidence="2 3">
    <name type="scientific">Reyranella soli</name>
    <dbReference type="NCBI Taxonomy" id="1230389"/>
    <lineage>
        <taxon>Bacteria</taxon>
        <taxon>Pseudomonadati</taxon>
        <taxon>Pseudomonadota</taxon>
        <taxon>Alphaproteobacteria</taxon>
        <taxon>Hyphomicrobiales</taxon>
        <taxon>Reyranellaceae</taxon>
        <taxon>Reyranella</taxon>
    </lineage>
</organism>
<dbReference type="SUPFAM" id="SSF47598">
    <property type="entry name" value="Ribbon-helix-helix"/>
    <property type="match status" value="1"/>
</dbReference>